<protein>
    <recommendedName>
        <fullName evidence="3">RING-type domain-containing protein</fullName>
    </recommendedName>
</protein>
<keyword evidence="2" id="KW-1185">Reference proteome</keyword>
<evidence type="ECO:0000313" key="2">
    <source>
        <dbReference type="Proteomes" id="UP000692954"/>
    </source>
</evidence>
<accession>A0A8S1PMY2</accession>
<gene>
    <name evidence="1" type="ORF">PSON_ATCC_30995.1.T0810039</name>
</gene>
<sequence>MAKNRKVSFFQKYFCCGTSNDIQEPKTTLNTYIITTTIIEYLKSNKKDPKLYSMQLLDGFYQDKAKKIKTLHPPKDLMFSETLTKITLFSCPICFRYFNFILSSSCCANYICHICAFEFQRPNCHFCQNESCTYQDADLNTQKIYTDSQGMQLYALQLQKN</sequence>
<proteinExistence type="predicted"/>
<reference evidence="1" key="1">
    <citation type="submission" date="2021-01" db="EMBL/GenBank/DDBJ databases">
        <authorList>
            <consortium name="Genoscope - CEA"/>
            <person name="William W."/>
        </authorList>
    </citation>
    <scope>NUCLEOTIDE SEQUENCE</scope>
</reference>
<organism evidence="1 2">
    <name type="scientific">Paramecium sonneborni</name>
    <dbReference type="NCBI Taxonomy" id="65129"/>
    <lineage>
        <taxon>Eukaryota</taxon>
        <taxon>Sar</taxon>
        <taxon>Alveolata</taxon>
        <taxon>Ciliophora</taxon>
        <taxon>Intramacronucleata</taxon>
        <taxon>Oligohymenophorea</taxon>
        <taxon>Peniculida</taxon>
        <taxon>Parameciidae</taxon>
        <taxon>Paramecium</taxon>
    </lineage>
</organism>
<name>A0A8S1PMY2_9CILI</name>
<dbReference type="OrthoDB" id="312501at2759"/>
<dbReference type="Proteomes" id="UP000692954">
    <property type="component" value="Unassembled WGS sequence"/>
</dbReference>
<dbReference type="EMBL" id="CAJJDN010000081">
    <property type="protein sequence ID" value="CAD8103828.1"/>
    <property type="molecule type" value="Genomic_DNA"/>
</dbReference>
<comment type="caution">
    <text evidence="1">The sequence shown here is derived from an EMBL/GenBank/DDBJ whole genome shotgun (WGS) entry which is preliminary data.</text>
</comment>
<evidence type="ECO:0000313" key="1">
    <source>
        <dbReference type="EMBL" id="CAD8103828.1"/>
    </source>
</evidence>
<evidence type="ECO:0008006" key="3">
    <source>
        <dbReference type="Google" id="ProtNLM"/>
    </source>
</evidence>
<dbReference type="AlphaFoldDB" id="A0A8S1PMY2"/>